<dbReference type="FunFam" id="2.10.25.10:FF:000240">
    <property type="entry name" value="Vitamin K-dependent protein S"/>
    <property type="match status" value="1"/>
</dbReference>
<dbReference type="CDD" id="cd00112">
    <property type="entry name" value="LDLa"/>
    <property type="match status" value="5"/>
</dbReference>
<dbReference type="PANTHER" id="PTHR22722">
    <property type="entry name" value="LOW-DENSITY LIPOPROTEIN RECEPTOR-RELATED PROTEIN 2-RELATED"/>
    <property type="match status" value="1"/>
</dbReference>
<dbReference type="FunFam" id="4.10.400.10:FF:000005">
    <property type="entry name" value="low-density lipoprotein receptor-related protein 1B"/>
    <property type="match status" value="1"/>
</dbReference>
<keyword evidence="6" id="KW-0677">Repeat</keyword>
<dbReference type="SUPFAM" id="SSF57184">
    <property type="entry name" value="Growth factor receptor domain"/>
    <property type="match status" value="1"/>
</dbReference>
<proteinExistence type="predicted"/>
<feature type="disulfide bond" evidence="14">
    <location>
        <begin position="1318"/>
        <end position="1330"/>
    </location>
</feature>
<feature type="disulfide bond" evidence="14">
    <location>
        <begin position="1337"/>
        <end position="1352"/>
    </location>
</feature>
<dbReference type="Pfam" id="PF00058">
    <property type="entry name" value="Ldl_recept_b"/>
    <property type="match status" value="2"/>
</dbReference>
<evidence type="ECO:0000313" key="17">
    <source>
        <dbReference type="EMBL" id="VDI53083.1"/>
    </source>
</evidence>
<dbReference type="SUPFAM" id="SSF57424">
    <property type="entry name" value="LDL receptor-like module"/>
    <property type="match status" value="6"/>
</dbReference>
<dbReference type="PANTHER" id="PTHR22722:SF14">
    <property type="entry name" value="MEGALIN, ISOFORM A"/>
    <property type="match status" value="1"/>
</dbReference>
<dbReference type="SMART" id="SM00179">
    <property type="entry name" value="EGF_CA"/>
    <property type="match status" value="2"/>
</dbReference>
<feature type="disulfide bond" evidence="14">
    <location>
        <begin position="1325"/>
        <end position="1343"/>
    </location>
</feature>
<evidence type="ECO:0000256" key="5">
    <source>
        <dbReference type="ARBA" id="ARBA00022729"/>
    </source>
</evidence>
<keyword evidence="11" id="KW-0675">Receptor</keyword>
<keyword evidence="5" id="KW-0732">Signal</keyword>
<gene>
    <name evidence="17" type="ORF">MGAL_10B050227</name>
</gene>
<dbReference type="PROSITE" id="PS00010">
    <property type="entry name" value="ASX_HYDROXYL"/>
    <property type="match status" value="2"/>
</dbReference>
<dbReference type="InterPro" id="IPR009030">
    <property type="entry name" value="Growth_fac_rcpt_cys_sf"/>
</dbReference>
<dbReference type="Gene3D" id="4.10.1220.10">
    <property type="entry name" value="EGF-type module"/>
    <property type="match status" value="1"/>
</dbReference>
<keyword evidence="18" id="KW-1185">Reference proteome</keyword>
<evidence type="ECO:0000256" key="3">
    <source>
        <dbReference type="ARBA" id="ARBA00022583"/>
    </source>
</evidence>
<organism evidence="17 18">
    <name type="scientific">Mytilus galloprovincialis</name>
    <name type="common">Mediterranean mussel</name>
    <dbReference type="NCBI Taxonomy" id="29158"/>
    <lineage>
        <taxon>Eukaryota</taxon>
        <taxon>Metazoa</taxon>
        <taxon>Spiralia</taxon>
        <taxon>Lophotrochozoa</taxon>
        <taxon>Mollusca</taxon>
        <taxon>Bivalvia</taxon>
        <taxon>Autobranchia</taxon>
        <taxon>Pteriomorphia</taxon>
        <taxon>Mytilida</taxon>
        <taxon>Mytiloidea</taxon>
        <taxon>Mytilidae</taxon>
        <taxon>Mytilinae</taxon>
        <taxon>Mytilus</taxon>
    </lineage>
</organism>
<dbReference type="GO" id="GO:0006898">
    <property type="term" value="P:receptor-mediated endocytosis"/>
    <property type="evidence" value="ECO:0007669"/>
    <property type="project" value="TreeGrafter"/>
</dbReference>
<dbReference type="Gene3D" id="2.10.25.10">
    <property type="entry name" value="Laminin"/>
    <property type="match status" value="2"/>
</dbReference>
<keyword evidence="8" id="KW-1133">Transmembrane helix</keyword>
<comment type="caution">
    <text evidence="17">The sequence shown here is derived from an EMBL/GenBank/DDBJ whole genome shotgun (WGS) entry which is preliminary data.</text>
</comment>
<dbReference type="CDD" id="cd00054">
    <property type="entry name" value="EGF_CA"/>
    <property type="match status" value="1"/>
</dbReference>
<dbReference type="PROSITE" id="PS50026">
    <property type="entry name" value="EGF_3"/>
    <property type="match status" value="1"/>
</dbReference>
<evidence type="ECO:0000256" key="11">
    <source>
        <dbReference type="ARBA" id="ARBA00023170"/>
    </source>
</evidence>
<evidence type="ECO:0000256" key="2">
    <source>
        <dbReference type="ARBA" id="ARBA00022536"/>
    </source>
</evidence>
<evidence type="ECO:0000313" key="18">
    <source>
        <dbReference type="Proteomes" id="UP000596742"/>
    </source>
</evidence>
<dbReference type="PROSITE" id="PS51120">
    <property type="entry name" value="LDLRB"/>
    <property type="match status" value="4"/>
</dbReference>
<dbReference type="GO" id="GO:0005509">
    <property type="term" value="F:calcium ion binding"/>
    <property type="evidence" value="ECO:0007669"/>
    <property type="project" value="InterPro"/>
</dbReference>
<feature type="disulfide bond" evidence="14">
    <location>
        <begin position="807"/>
        <end position="819"/>
    </location>
</feature>
<dbReference type="InterPro" id="IPR049883">
    <property type="entry name" value="NOTCH1_EGF-like"/>
</dbReference>
<evidence type="ECO:0000256" key="9">
    <source>
        <dbReference type="ARBA" id="ARBA00023136"/>
    </source>
</evidence>
<keyword evidence="10 14" id="KW-1015">Disulfide bond</keyword>
<dbReference type="SUPFAM" id="SSF63825">
    <property type="entry name" value="YWTD domain"/>
    <property type="match status" value="1"/>
</dbReference>
<feature type="repeat" description="LDL-receptor class B" evidence="15">
    <location>
        <begin position="1144"/>
        <end position="1186"/>
    </location>
</feature>
<reference evidence="17" key="1">
    <citation type="submission" date="2018-11" db="EMBL/GenBank/DDBJ databases">
        <authorList>
            <person name="Alioto T."/>
            <person name="Alioto T."/>
        </authorList>
    </citation>
    <scope>NUCLEOTIDE SEQUENCE</scope>
</reference>
<dbReference type="OrthoDB" id="21182at2759"/>
<evidence type="ECO:0000256" key="12">
    <source>
        <dbReference type="ARBA" id="ARBA00023180"/>
    </source>
</evidence>
<dbReference type="Pfam" id="PF00057">
    <property type="entry name" value="Ldl_recept_a"/>
    <property type="match status" value="6"/>
</dbReference>
<keyword evidence="9" id="KW-0472">Membrane</keyword>
<dbReference type="InterPro" id="IPR000742">
    <property type="entry name" value="EGF"/>
</dbReference>
<keyword evidence="12" id="KW-0325">Glycoprotein</keyword>
<dbReference type="InterPro" id="IPR000152">
    <property type="entry name" value="EGF-type_Asp/Asn_hydroxyl_site"/>
</dbReference>
<dbReference type="Pfam" id="PF14670">
    <property type="entry name" value="FXa_inhibition"/>
    <property type="match status" value="1"/>
</dbReference>
<dbReference type="PROSITE" id="PS01187">
    <property type="entry name" value="EGF_CA"/>
    <property type="match status" value="1"/>
</dbReference>
<evidence type="ECO:0000256" key="7">
    <source>
        <dbReference type="ARBA" id="ARBA00022837"/>
    </source>
</evidence>
<dbReference type="SMART" id="SM00135">
    <property type="entry name" value="LY"/>
    <property type="match status" value="5"/>
</dbReference>
<protein>
    <submittedName>
        <fullName evidence="17">Low density lipoprotein-related protein 2</fullName>
    </submittedName>
</protein>
<dbReference type="SMART" id="SM00192">
    <property type="entry name" value="LDLa"/>
    <property type="match status" value="7"/>
</dbReference>
<dbReference type="InterPro" id="IPR051221">
    <property type="entry name" value="LDLR-related"/>
</dbReference>
<feature type="disulfide bond" evidence="14">
    <location>
        <begin position="857"/>
        <end position="875"/>
    </location>
</feature>
<accession>A0A8B6FQL6</accession>
<evidence type="ECO:0000256" key="14">
    <source>
        <dbReference type="PROSITE-ProRule" id="PRU00124"/>
    </source>
</evidence>
<feature type="domain" description="EGF-like" evidence="16">
    <location>
        <begin position="885"/>
        <end position="925"/>
    </location>
</feature>
<dbReference type="InterPro" id="IPR023415">
    <property type="entry name" value="LDLR_class-A_CS"/>
</dbReference>
<evidence type="ECO:0000256" key="10">
    <source>
        <dbReference type="ARBA" id="ARBA00023157"/>
    </source>
</evidence>
<dbReference type="PROSITE" id="PS01186">
    <property type="entry name" value="EGF_2"/>
    <property type="match status" value="1"/>
</dbReference>
<comment type="caution">
    <text evidence="13">Lacks conserved residue(s) required for the propagation of feature annotation.</text>
</comment>
<keyword evidence="17" id="KW-0449">Lipoprotein</keyword>
<feature type="repeat" description="LDL-receptor class B" evidence="15">
    <location>
        <begin position="1013"/>
        <end position="1055"/>
    </location>
</feature>
<evidence type="ECO:0000256" key="1">
    <source>
        <dbReference type="ARBA" id="ARBA00004167"/>
    </source>
</evidence>
<keyword evidence="4" id="KW-0812">Transmembrane</keyword>
<dbReference type="GO" id="GO:0016324">
    <property type="term" value="C:apical plasma membrane"/>
    <property type="evidence" value="ECO:0007669"/>
    <property type="project" value="TreeGrafter"/>
</dbReference>
<keyword evidence="2 13" id="KW-0245">EGF-like domain</keyword>
<dbReference type="FunFam" id="2.120.10.30:FF:000035">
    <property type="entry name" value="Low-density lipoprotein receptor-related protein 2"/>
    <property type="match status" value="1"/>
</dbReference>
<dbReference type="PROSITE" id="PS01209">
    <property type="entry name" value="LDLRA_1"/>
    <property type="match status" value="4"/>
</dbReference>
<evidence type="ECO:0000256" key="6">
    <source>
        <dbReference type="ARBA" id="ARBA00022737"/>
    </source>
</evidence>
<dbReference type="InterPro" id="IPR001881">
    <property type="entry name" value="EGF-like_Ca-bd_dom"/>
</dbReference>
<evidence type="ECO:0000256" key="13">
    <source>
        <dbReference type="PROSITE-ProRule" id="PRU00076"/>
    </source>
</evidence>
<dbReference type="Gene3D" id="4.10.400.10">
    <property type="entry name" value="Low-density Lipoprotein Receptor"/>
    <property type="match status" value="6"/>
</dbReference>
<feature type="disulfide bond" evidence="14">
    <location>
        <begin position="767"/>
        <end position="779"/>
    </location>
</feature>
<feature type="repeat" description="LDL-receptor class B" evidence="15">
    <location>
        <begin position="1100"/>
        <end position="1143"/>
    </location>
</feature>
<keyword evidence="7" id="KW-0106">Calcium</keyword>
<dbReference type="SMART" id="SM00181">
    <property type="entry name" value="EGF"/>
    <property type="match status" value="4"/>
</dbReference>
<dbReference type="GO" id="GO:0043235">
    <property type="term" value="C:receptor complex"/>
    <property type="evidence" value="ECO:0007669"/>
    <property type="project" value="TreeGrafter"/>
</dbReference>
<dbReference type="FunFam" id="4.10.400.10:FF:000002">
    <property type="entry name" value="Low-density lipoprotein receptor-related protein 1"/>
    <property type="match status" value="1"/>
</dbReference>
<dbReference type="EMBL" id="UYJE01007256">
    <property type="protein sequence ID" value="VDI53083.1"/>
    <property type="molecule type" value="Genomic_DNA"/>
</dbReference>
<feature type="disulfide bond" evidence="14">
    <location>
        <begin position="774"/>
        <end position="792"/>
    </location>
</feature>
<feature type="repeat" description="LDL-receptor class B" evidence="15">
    <location>
        <begin position="1056"/>
        <end position="1099"/>
    </location>
</feature>
<dbReference type="Gene3D" id="2.120.10.30">
    <property type="entry name" value="TolB, C-terminal domain"/>
    <property type="match status" value="1"/>
</dbReference>
<dbReference type="Proteomes" id="UP000596742">
    <property type="component" value="Unassembled WGS sequence"/>
</dbReference>
<feature type="disulfide bond" evidence="14">
    <location>
        <begin position="814"/>
        <end position="832"/>
    </location>
</feature>
<dbReference type="PROSITE" id="PS50068">
    <property type="entry name" value="LDLRA_2"/>
    <property type="match status" value="6"/>
</dbReference>
<sequence>MTSAFQDCFQWMSVTEETLFLHDGLIRVTDLVELPRDVNNTQGGDNEVITFDLKSPKELSDRLLAVCGTQNNAYARLLEYRLNALRGYWCAQRQFVGAEQQDSDSSSSEETINILKKQGLLKEPEQASFSTRISVLLVLPLLQSQSRIDPKLCGVTAQLLLDCLRDCSPISLAKEPGDCLRGLENLLCSWLLEEKDKDAQVLITDIQQRTSSAAALVALASARGHLKTFIHTIHLLQSLSDLQSLPVSDILVKLLETEGGQGPPPGLSGNKHVLCWALEDMLAGPEKEPKEKEKDKNKDSDAGRSVACDGKFLYTTNTQGKGVAKIGTGLRGTLRGYVYSRNFDVNVGRLAYGSGSLLCRPQSFDTEADINSLCQVLHSDTLQVIKTIPKPDDYSKENPQTTVGFCSDGTYFYWIWFAGAASDKSSKGVPVYLEKFTFDSEQLIAVPQQSRITLQKKDESTAKALSESLLAKLRPFRGSSSSITLAALTGLDPITSRKDDGILAGSTSCGISLKNLVKTPVTCDGSHVLFLTSISGGATTSSASRGLFGGGPGLTGLRTLGSCMCFHVKDGLYATKTDLSDAPTCSLGRGAAISAVGLCFDVMNNSIWMCSNDWVDQFYNPAHQAQHHIHRRLRILQKPSKEVSLEQNREGVIKDLLQHVGSMCLHQINNDLLHTPLGSYILQQHSADLVHVGRIVDILQRSLEVKDNQIILCSLIVLQLVFRVSIFKRKSKEEEDVLQRLRRLICDGVKNCHEGEDELQNCPIRTCRPDQYRCDNGICIPQSFACDHDNDCGDGSDEKKNCEYPQCGKGRYTCDNKQCIYSQNVCDGFPDCGDGSDEKHERCSSLKPLCPGDEFHCGSGGCINQTLVCNKEPDCDDKSDERHCNINECNSPFHGCQQKCVDTPTGFECQCNPGYKLMKDKKNCEDLNECNEIAGACSQKCINTHGSYVCKCNDGYERTHDERHCKKVDNITPWLIFTNKYYIREISTDGSQYHRLTQGYDSVVALDYDYIEDRLYFIDIKKKRMFRIFLNGSGEEMIVRHGLMGAEGMALDWVGRKVYWVDSRKSSMFVVELNGTSQLTLMKGSFMKSPRALVADPRNGYLYWTDWNLSPYIGRIGMDGSNATRIIKEKIGWPNALAIDYETDRLWWGDAHLDFIEFSDLDGKNRHIVLQGKVPHPFAMTIFEDWVYWTDWNHLSVEKANKYTGANHTVIQKLPHRPMDIHIYHPLKQPLWSNPCGDNNGGCSHLCLISPDGSFTCRCPNYFNMASDNKTCIANCTSSQFRCGISDDRCIPNVWKCDGEKDCKDNSDEPATCPANECAPGQFQCKNNNCTYAFRVCDLVDDCGDSSDEANCADRACYSWQFKCGNNKCIPQGWVCDGDDDCGDNSEELGAHCGKSIFKGITDNTTRLGL</sequence>
<evidence type="ECO:0000256" key="4">
    <source>
        <dbReference type="ARBA" id="ARBA00022692"/>
    </source>
</evidence>
<dbReference type="InterPro" id="IPR018097">
    <property type="entry name" value="EGF_Ca-bd_CS"/>
</dbReference>
<dbReference type="GO" id="GO:0042562">
    <property type="term" value="F:hormone binding"/>
    <property type="evidence" value="ECO:0007669"/>
    <property type="project" value="TreeGrafter"/>
</dbReference>
<name>A0A8B6FQL6_MYTGA</name>
<feature type="disulfide bond" evidence="14">
    <location>
        <begin position="869"/>
        <end position="884"/>
    </location>
</feature>
<dbReference type="PRINTS" id="PR00261">
    <property type="entry name" value="LDLRECEPTOR"/>
</dbReference>
<feature type="disulfide bond" evidence="14">
    <location>
        <begin position="850"/>
        <end position="862"/>
    </location>
</feature>
<comment type="subcellular location">
    <subcellularLocation>
        <location evidence="1">Membrane</location>
        <topology evidence="1">Single-pass membrane protein</topology>
    </subcellularLocation>
</comment>
<dbReference type="Pfam" id="PF07645">
    <property type="entry name" value="EGF_CA"/>
    <property type="match status" value="2"/>
</dbReference>
<evidence type="ECO:0000259" key="16">
    <source>
        <dbReference type="PROSITE" id="PS50026"/>
    </source>
</evidence>
<dbReference type="InterPro" id="IPR000033">
    <property type="entry name" value="LDLR_classB_rpt"/>
</dbReference>
<dbReference type="FunFam" id="2.10.25.10:FF:000037">
    <property type="entry name" value="Signal peptide, CUB domain and EGF-like domain-containing 2"/>
    <property type="match status" value="1"/>
</dbReference>
<dbReference type="InterPro" id="IPR036055">
    <property type="entry name" value="LDL_receptor-like_sf"/>
</dbReference>
<dbReference type="InterPro" id="IPR002172">
    <property type="entry name" value="LDrepeatLR_classA_rpt"/>
</dbReference>
<feature type="disulfide bond" evidence="14">
    <location>
        <begin position="1364"/>
        <end position="1382"/>
    </location>
</feature>
<keyword evidence="3" id="KW-0254">Endocytosis</keyword>
<evidence type="ECO:0000256" key="15">
    <source>
        <dbReference type="PROSITE-ProRule" id="PRU00461"/>
    </source>
</evidence>
<evidence type="ECO:0000256" key="8">
    <source>
        <dbReference type="ARBA" id="ARBA00022989"/>
    </source>
</evidence>
<feature type="disulfide bond" evidence="14">
    <location>
        <begin position="1357"/>
        <end position="1369"/>
    </location>
</feature>
<dbReference type="InterPro" id="IPR011042">
    <property type="entry name" value="6-blade_b-propeller_TolB-like"/>
</dbReference>